<gene>
    <name evidence="1" type="ORF">AZK02_12835</name>
</gene>
<proteinExistence type="predicted"/>
<dbReference type="Proteomes" id="UP000318940">
    <property type="component" value="Unassembled WGS sequence"/>
</dbReference>
<organism evidence="1 2">
    <name type="scientific">Streptococcus pneumoniae</name>
    <dbReference type="NCBI Taxonomy" id="1313"/>
    <lineage>
        <taxon>Bacteria</taxon>
        <taxon>Bacillati</taxon>
        <taxon>Bacillota</taxon>
        <taxon>Bacilli</taxon>
        <taxon>Lactobacillales</taxon>
        <taxon>Streptococcaceae</taxon>
        <taxon>Streptococcus</taxon>
    </lineage>
</organism>
<dbReference type="AlphaFoldDB" id="A0A8B5XJX5"/>
<evidence type="ECO:0000313" key="1">
    <source>
        <dbReference type="EMBL" id="TVW21488.1"/>
    </source>
</evidence>
<feature type="non-terminal residue" evidence="1">
    <location>
        <position position="1"/>
    </location>
</feature>
<comment type="caution">
    <text evidence="1">The sequence shown here is derived from an EMBL/GenBank/DDBJ whole genome shotgun (WGS) entry which is preliminary data.</text>
</comment>
<accession>A0A8B5XJX5</accession>
<dbReference type="EMBL" id="VMVH01000368">
    <property type="protein sequence ID" value="TVW21488.1"/>
    <property type="molecule type" value="Genomic_DNA"/>
</dbReference>
<sequence length="25" mass="2890">LCVFEVHTISGLFKVEKEVTLINDR</sequence>
<name>A0A8B5XJX5_STREE</name>
<reference evidence="1 2" key="1">
    <citation type="submission" date="2019-07" db="EMBL/GenBank/DDBJ databases">
        <authorList>
            <person name="Mohale T."/>
        </authorList>
    </citation>
    <scope>NUCLEOTIDE SEQUENCE [LARGE SCALE GENOMIC DNA]</scope>
    <source>
        <strain evidence="1 2">NTPn 189</strain>
    </source>
</reference>
<evidence type="ECO:0000313" key="2">
    <source>
        <dbReference type="Proteomes" id="UP000318940"/>
    </source>
</evidence>
<protein>
    <submittedName>
        <fullName evidence="1">DUF2634 domain-containing protein</fullName>
    </submittedName>
</protein>